<dbReference type="GO" id="GO:0008270">
    <property type="term" value="F:zinc ion binding"/>
    <property type="evidence" value="ECO:0007669"/>
    <property type="project" value="UniProtKB-KW"/>
</dbReference>
<keyword evidence="7" id="KW-1185">Reference proteome</keyword>
<name>A0A0C9YLX5_9AGAM</name>
<dbReference type="Gene3D" id="6.10.140.2220">
    <property type="match status" value="1"/>
</dbReference>
<sequence length="267" mass="29886">MNTLGPLINYPCMLCWRPTSMRCSRCQRAWYCTQEHLQIDWPRHRRECIPASCMQNYNMITTPPPTEQQAITRTATLFEPKEATSTSSTGPSVPYKMDSLVHSWVSNSSIPSSRIPVVTAIEDHGLHADMPNRRSYTLLDIPVPPEAHKRPVPPALTRIRIAEDPPSPEVMVLLQIIPKKCTSSKPRLAMSGSYINNGLSVRRAMVPLASVHAVTPLPTQWVIKLMSMLVVRPSDAFAWVQKAEYAYSISTVALSRPTSKMCMASKT</sequence>
<evidence type="ECO:0000313" key="7">
    <source>
        <dbReference type="Proteomes" id="UP000054018"/>
    </source>
</evidence>
<dbReference type="AlphaFoldDB" id="A0A0C9YLX5"/>
<dbReference type="Pfam" id="PF01753">
    <property type="entry name" value="zf-MYND"/>
    <property type="match status" value="1"/>
</dbReference>
<dbReference type="Proteomes" id="UP000054018">
    <property type="component" value="Unassembled WGS sequence"/>
</dbReference>
<dbReference type="PROSITE" id="PS01360">
    <property type="entry name" value="ZF_MYND_1"/>
    <property type="match status" value="1"/>
</dbReference>
<dbReference type="PROSITE" id="PS50865">
    <property type="entry name" value="ZF_MYND_2"/>
    <property type="match status" value="1"/>
</dbReference>
<dbReference type="HOGENOM" id="CLU_1042495_0_0_1"/>
<keyword evidence="2 4" id="KW-0863">Zinc-finger</keyword>
<dbReference type="SUPFAM" id="SSF144232">
    <property type="entry name" value="HIT/MYND zinc finger-like"/>
    <property type="match status" value="1"/>
</dbReference>
<dbReference type="OrthoDB" id="437457at2759"/>
<dbReference type="STRING" id="765257.A0A0C9YLX5"/>
<evidence type="ECO:0000256" key="3">
    <source>
        <dbReference type="ARBA" id="ARBA00022833"/>
    </source>
</evidence>
<evidence type="ECO:0000256" key="2">
    <source>
        <dbReference type="ARBA" id="ARBA00022771"/>
    </source>
</evidence>
<keyword evidence="1" id="KW-0479">Metal-binding</keyword>
<feature type="domain" description="MYND-type" evidence="5">
    <location>
        <begin position="12"/>
        <end position="48"/>
    </location>
</feature>
<gene>
    <name evidence="6" type="ORF">PISMIDRAFT_24835</name>
</gene>
<evidence type="ECO:0000259" key="5">
    <source>
        <dbReference type="PROSITE" id="PS50865"/>
    </source>
</evidence>
<dbReference type="InterPro" id="IPR002893">
    <property type="entry name" value="Znf_MYND"/>
</dbReference>
<organism evidence="6 7">
    <name type="scientific">Pisolithus microcarpus 441</name>
    <dbReference type="NCBI Taxonomy" id="765257"/>
    <lineage>
        <taxon>Eukaryota</taxon>
        <taxon>Fungi</taxon>
        <taxon>Dikarya</taxon>
        <taxon>Basidiomycota</taxon>
        <taxon>Agaricomycotina</taxon>
        <taxon>Agaricomycetes</taxon>
        <taxon>Agaricomycetidae</taxon>
        <taxon>Boletales</taxon>
        <taxon>Sclerodermatineae</taxon>
        <taxon>Pisolithaceae</taxon>
        <taxon>Pisolithus</taxon>
    </lineage>
</organism>
<reference evidence="7" key="2">
    <citation type="submission" date="2015-01" db="EMBL/GenBank/DDBJ databases">
        <title>Evolutionary Origins and Diversification of the Mycorrhizal Mutualists.</title>
        <authorList>
            <consortium name="DOE Joint Genome Institute"/>
            <consortium name="Mycorrhizal Genomics Consortium"/>
            <person name="Kohler A."/>
            <person name="Kuo A."/>
            <person name="Nagy L.G."/>
            <person name="Floudas D."/>
            <person name="Copeland A."/>
            <person name="Barry K.W."/>
            <person name="Cichocki N."/>
            <person name="Veneault-Fourrey C."/>
            <person name="LaButti K."/>
            <person name="Lindquist E.A."/>
            <person name="Lipzen A."/>
            <person name="Lundell T."/>
            <person name="Morin E."/>
            <person name="Murat C."/>
            <person name="Riley R."/>
            <person name="Ohm R."/>
            <person name="Sun H."/>
            <person name="Tunlid A."/>
            <person name="Henrissat B."/>
            <person name="Grigoriev I.V."/>
            <person name="Hibbett D.S."/>
            <person name="Martin F."/>
        </authorList>
    </citation>
    <scope>NUCLEOTIDE SEQUENCE [LARGE SCALE GENOMIC DNA]</scope>
    <source>
        <strain evidence="7">441</strain>
    </source>
</reference>
<accession>A0A0C9YLX5</accession>
<dbReference type="EMBL" id="KN833821">
    <property type="protein sequence ID" value="KIK17741.1"/>
    <property type="molecule type" value="Genomic_DNA"/>
</dbReference>
<keyword evidence="3" id="KW-0862">Zinc</keyword>
<proteinExistence type="predicted"/>
<evidence type="ECO:0000256" key="1">
    <source>
        <dbReference type="ARBA" id="ARBA00022723"/>
    </source>
</evidence>
<evidence type="ECO:0000256" key="4">
    <source>
        <dbReference type="PROSITE-ProRule" id="PRU00134"/>
    </source>
</evidence>
<protein>
    <recommendedName>
        <fullName evidence="5">MYND-type domain-containing protein</fullName>
    </recommendedName>
</protein>
<evidence type="ECO:0000313" key="6">
    <source>
        <dbReference type="EMBL" id="KIK17741.1"/>
    </source>
</evidence>
<reference evidence="6 7" key="1">
    <citation type="submission" date="2014-04" db="EMBL/GenBank/DDBJ databases">
        <authorList>
            <consortium name="DOE Joint Genome Institute"/>
            <person name="Kuo A."/>
            <person name="Kohler A."/>
            <person name="Costa M.D."/>
            <person name="Nagy L.G."/>
            <person name="Floudas D."/>
            <person name="Copeland A."/>
            <person name="Barry K.W."/>
            <person name="Cichocki N."/>
            <person name="Veneault-Fourrey C."/>
            <person name="LaButti K."/>
            <person name="Lindquist E.A."/>
            <person name="Lipzen A."/>
            <person name="Lundell T."/>
            <person name="Morin E."/>
            <person name="Murat C."/>
            <person name="Sun H."/>
            <person name="Tunlid A."/>
            <person name="Henrissat B."/>
            <person name="Grigoriev I.V."/>
            <person name="Hibbett D.S."/>
            <person name="Martin F."/>
            <person name="Nordberg H.P."/>
            <person name="Cantor M.N."/>
            <person name="Hua S.X."/>
        </authorList>
    </citation>
    <scope>NUCLEOTIDE SEQUENCE [LARGE SCALE GENOMIC DNA]</scope>
    <source>
        <strain evidence="6 7">441</strain>
    </source>
</reference>